<keyword evidence="2 3" id="KW-0443">Lipid metabolism</keyword>
<evidence type="ECO:0000259" key="4">
    <source>
        <dbReference type="PROSITE" id="PS51635"/>
    </source>
</evidence>
<name>A0A1M5EG30_9BACT</name>
<protein>
    <submittedName>
        <fullName evidence="5">Patatin-like phospholipase/acyl hydrolase</fullName>
    </submittedName>
</protein>
<reference evidence="6" key="1">
    <citation type="submission" date="2016-11" db="EMBL/GenBank/DDBJ databases">
        <authorList>
            <person name="Varghese N."/>
            <person name="Submissions S."/>
        </authorList>
    </citation>
    <scope>NUCLEOTIDE SEQUENCE [LARGE SCALE GENOMIC DNA]</scope>
    <source>
        <strain evidence="6">DSM 9756</strain>
    </source>
</reference>
<feature type="active site" description="Proton acceptor" evidence="3">
    <location>
        <position position="180"/>
    </location>
</feature>
<keyword evidence="6" id="KW-1185">Reference proteome</keyword>
<dbReference type="PROSITE" id="PS51635">
    <property type="entry name" value="PNPLA"/>
    <property type="match status" value="1"/>
</dbReference>
<evidence type="ECO:0000313" key="6">
    <source>
        <dbReference type="Proteomes" id="UP000184076"/>
    </source>
</evidence>
<evidence type="ECO:0000313" key="5">
    <source>
        <dbReference type="EMBL" id="SHF78188.1"/>
    </source>
</evidence>
<dbReference type="OrthoDB" id="9807112at2"/>
<feature type="short sequence motif" description="DGA/G" evidence="3">
    <location>
        <begin position="180"/>
        <end position="182"/>
    </location>
</feature>
<dbReference type="SUPFAM" id="SSF52151">
    <property type="entry name" value="FabD/lysophospholipase-like"/>
    <property type="match status" value="1"/>
</dbReference>
<dbReference type="PANTHER" id="PTHR32176">
    <property type="entry name" value="XYLOSE ISOMERASE"/>
    <property type="match status" value="1"/>
</dbReference>
<evidence type="ECO:0000256" key="1">
    <source>
        <dbReference type="ARBA" id="ARBA00010240"/>
    </source>
</evidence>
<feature type="domain" description="PNPLA" evidence="4">
    <location>
        <begin position="5"/>
        <end position="193"/>
    </location>
</feature>
<keyword evidence="3" id="KW-0442">Lipid degradation</keyword>
<dbReference type="PANTHER" id="PTHR32176:SF92">
    <property type="entry name" value="XYLOSE ISOMERASE"/>
    <property type="match status" value="1"/>
</dbReference>
<dbReference type="GO" id="GO:0004620">
    <property type="term" value="F:phospholipase activity"/>
    <property type="evidence" value="ECO:0007669"/>
    <property type="project" value="TreeGrafter"/>
</dbReference>
<gene>
    <name evidence="5" type="ORF">SAMN02745206_02640</name>
</gene>
<dbReference type="STRING" id="1121391.SAMN02745206_02640"/>
<dbReference type="GO" id="GO:0047372">
    <property type="term" value="F:monoacylglycerol lipase activity"/>
    <property type="evidence" value="ECO:0007669"/>
    <property type="project" value="TreeGrafter"/>
</dbReference>
<keyword evidence="3 5" id="KW-0378">Hydrolase</keyword>
<dbReference type="GO" id="GO:0016042">
    <property type="term" value="P:lipid catabolic process"/>
    <property type="evidence" value="ECO:0007669"/>
    <property type="project" value="UniProtKB-UniRule"/>
</dbReference>
<sequence length="313" mass="34593">MIRVLSIDGGGIRGIIPAMVLAEMERLTGRPTAQNFDLMAGTSTGGILVMALAIPGSDGPRYAARDLVDLYAERGRDIFKRSFWKGMSSAGGLLDEKYSHEPLERVLDEYFGDTVLSEAVTKVLVSAYEIENRAPFFFKSWRAETAMVPMKRAARATSAAPTYFEPARIRIGNETRVLVDGGVFVNNPAVSAYAEARRLHPGDEDMVVVSLGTGELTRPITYEEAKDWGLAGWAIPILNVVFDGVSDAVDYQLRQILGERFARFQIPLHVASDDMDNASAANITALKLEAQTLMRQRREDLEKVCRWLEASDE</sequence>
<dbReference type="Pfam" id="PF01734">
    <property type="entry name" value="Patatin"/>
    <property type="match status" value="1"/>
</dbReference>
<feature type="short sequence motif" description="GXGXXG" evidence="3">
    <location>
        <begin position="9"/>
        <end position="14"/>
    </location>
</feature>
<proteinExistence type="inferred from homology"/>
<comment type="similarity">
    <text evidence="1">Belongs to the patatin family.</text>
</comment>
<feature type="active site" description="Nucleophile" evidence="3">
    <location>
        <position position="43"/>
    </location>
</feature>
<feature type="short sequence motif" description="GXSXG" evidence="3">
    <location>
        <begin position="41"/>
        <end position="45"/>
    </location>
</feature>
<dbReference type="RefSeq" id="WP_073040244.1">
    <property type="nucleotide sequence ID" value="NZ_FQVB01000027.1"/>
</dbReference>
<dbReference type="Proteomes" id="UP000184076">
    <property type="component" value="Unassembled WGS sequence"/>
</dbReference>
<organism evidence="5 6">
    <name type="scientific">Desulfacinum infernum DSM 9756</name>
    <dbReference type="NCBI Taxonomy" id="1121391"/>
    <lineage>
        <taxon>Bacteria</taxon>
        <taxon>Pseudomonadati</taxon>
        <taxon>Thermodesulfobacteriota</taxon>
        <taxon>Syntrophobacteria</taxon>
        <taxon>Syntrophobacterales</taxon>
        <taxon>Syntrophobacteraceae</taxon>
        <taxon>Desulfacinum</taxon>
    </lineage>
</organism>
<dbReference type="InterPro" id="IPR016035">
    <property type="entry name" value="Acyl_Trfase/lysoPLipase"/>
</dbReference>
<dbReference type="InterPro" id="IPR002641">
    <property type="entry name" value="PNPLA_dom"/>
</dbReference>
<dbReference type="AlphaFoldDB" id="A0A1M5EG30"/>
<accession>A0A1M5EG30</accession>
<evidence type="ECO:0000256" key="3">
    <source>
        <dbReference type="PROSITE-ProRule" id="PRU01161"/>
    </source>
</evidence>
<dbReference type="EMBL" id="FQVB01000027">
    <property type="protein sequence ID" value="SHF78188.1"/>
    <property type="molecule type" value="Genomic_DNA"/>
</dbReference>
<dbReference type="Gene3D" id="3.40.1090.10">
    <property type="entry name" value="Cytosolic phospholipase A2 catalytic domain"/>
    <property type="match status" value="1"/>
</dbReference>
<evidence type="ECO:0000256" key="2">
    <source>
        <dbReference type="ARBA" id="ARBA00023098"/>
    </source>
</evidence>